<dbReference type="EMBL" id="JACHEG010000008">
    <property type="protein sequence ID" value="MBB6165299.1"/>
    <property type="molecule type" value="Genomic_DNA"/>
</dbReference>
<reference evidence="1 2" key="1">
    <citation type="submission" date="2020-08" db="EMBL/GenBank/DDBJ databases">
        <title>Genomic Encyclopedia of Type Strains, Phase IV (KMG-IV): sequencing the most valuable type-strain genomes for metagenomic binning, comparative biology and taxonomic classification.</title>
        <authorList>
            <person name="Goeker M."/>
        </authorList>
    </citation>
    <scope>NUCLEOTIDE SEQUENCE [LARGE SCALE GENOMIC DNA]</scope>
    <source>
        <strain evidence="1 2">DSM 100734</strain>
    </source>
</reference>
<dbReference type="AlphaFoldDB" id="A0A7W9YB12"/>
<sequence>MSVAFAEPGDFTSPIKECCVAMSPSGRGGRIAHASWAITLRINPSYVVVA</sequence>
<evidence type="ECO:0000313" key="1">
    <source>
        <dbReference type="EMBL" id="MBB6165299.1"/>
    </source>
</evidence>
<accession>A0A7W9YB12</accession>
<comment type="caution">
    <text evidence="1">The sequence shown here is derived from an EMBL/GenBank/DDBJ whole genome shotgun (WGS) entry which is preliminary data.</text>
</comment>
<keyword evidence="2" id="KW-1185">Reference proteome</keyword>
<name>A0A7W9YB12_9HYPH</name>
<evidence type="ECO:0000313" key="2">
    <source>
        <dbReference type="Proteomes" id="UP000547879"/>
    </source>
</evidence>
<organism evidence="1 2">
    <name type="scientific">Rhizobium wenxiniae</name>
    <dbReference type="NCBI Taxonomy" id="1737357"/>
    <lineage>
        <taxon>Bacteria</taxon>
        <taxon>Pseudomonadati</taxon>
        <taxon>Pseudomonadota</taxon>
        <taxon>Alphaproteobacteria</taxon>
        <taxon>Hyphomicrobiales</taxon>
        <taxon>Rhizobiaceae</taxon>
        <taxon>Rhizobium/Agrobacterium group</taxon>
        <taxon>Rhizobium</taxon>
    </lineage>
</organism>
<protein>
    <submittedName>
        <fullName evidence="1">Uncharacterized protein</fullName>
    </submittedName>
</protein>
<gene>
    <name evidence="1" type="ORF">HNQ72_005145</name>
</gene>
<proteinExistence type="predicted"/>
<dbReference type="Proteomes" id="UP000547879">
    <property type="component" value="Unassembled WGS sequence"/>
</dbReference>